<evidence type="ECO:0008006" key="4">
    <source>
        <dbReference type="Google" id="ProtNLM"/>
    </source>
</evidence>
<dbReference type="Gene3D" id="3.40.50.1440">
    <property type="entry name" value="Tubulin/FtsZ, GTPase domain"/>
    <property type="match status" value="1"/>
</dbReference>
<dbReference type="STRING" id="3818.A0A445BE96"/>
<protein>
    <recommendedName>
        <fullName evidence="4">Protein ACCUMULATION AND REPLICATION OF CHLOROPLASTS 3</fullName>
    </recommendedName>
</protein>
<organism evidence="2 3">
    <name type="scientific">Arachis hypogaea</name>
    <name type="common">Peanut</name>
    <dbReference type="NCBI Taxonomy" id="3818"/>
    <lineage>
        <taxon>Eukaryota</taxon>
        <taxon>Viridiplantae</taxon>
        <taxon>Streptophyta</taxon>
        <taxon>Embryophyta</taxon>
        <taxon>Tracheophyta</taxon>
        <taxon>Spermatophyta</taxon>
        <taxon>Magnoliopsida</taxon>
        <taxon>eudicotyledons</taxon>
        <taxon>Gunneridae</taxon>
        <taxon>Pentapetalae</taxon>
        <taxon>rosids</taxon>
        <taxon>fabids</taxon>
        <taxon>Fabales</taxon>
        <taxon>Fabaceae</taxon>
        <taxon>Papilionoideae</taxon>
        <taxon>50 kb inversion clade</taxon>
        <taxon>dalbergioids sensu lato</taxon>
        <taxon>Dalbergieae</taxon>
        <taxon>Pterocarpus clade</taxon>
        <taxon>Arachis</taxon>
    </lineage>
</organism>
<dbReference type="SUPFAM" id="SSF52490">
    <property type="entry name" value="Tubulin nucleotide-binding domain-like"/>
    <property type="match status" value="1"/>
</dbReference>
<dbReference type="EMBL" id="SDMP01000009">
    <property type="protein sequence ID" value="RYR37012.1"/>
    <property type="molecule type" value="Genomic_DNA"/>
</dbReference>
<dbReference type="GO" id="GO:0010020">
    <property type="term" value="P:chloroplast fission"/>
    <property type="evidence" value="ECO:0007669"/>
    <property type="project" value="TreeGrafter"/>
</dbReference>
<accession>A0A445BE96</accession>
<dbReference type="PANTHER" id="PTHR43215">
    <property type="entry name" value="RADIAL SPOKE HEAD 1 HOMOLOG"/>
    <property type="match status" value="1"/>
</dbReference>
<proteinExistence type="predicted"/>
<dbReference type="SUPFAM" id="SSF82185">
    <property type="entry name" value="Histone H3 K4-specific methyltransferase SET7/9 N-terminal domain"/>
    <property type="match status" value="1"/>
</dbReference>
<gene>
    <name evidence="2" type="ORF">Ahy_A09g041946</name>
</gene>
<evidence type="ECO:0000256" key="1">
    <source>
        <dbReference type="ARBA" id="ARBA00022737"/>
    </source>
</evidence>
<dbReference type="PANTHER" id="PTHR43215:SF15">
    <property type="entry name" value="PROTEIN ACCUMULATION AND REPLICATION OF CHLOROPLASTS 3, CHLOROPLASTIC"/>
    <property type="match status" value="1"/>
</dbReference>
<sequence length="770" mass="86473">MELSAFPTFRAVTNPSIFPFSSKQVCCRCPFLLRRRDYGLRWNRNSKPFVRIRLCLENASSSNGYGGTESGEAKPEFIEVIGIGSRKDAVIDFCLRSQFQLSSLRFWNIIMKESHEAQLQRRSREEEFSPTVVKAPVFMKTCSKTVVLVASAGYGLDLSVAVDIFETVRSRNGLAVAIVLRPFSFEGLRRQDEVKDLMGKLKESANLIIEIDIDALLQKDLLTLDEAMKTANNAVLLAIKAIYVLKSETHRKLVDRLQDGVTEASTSEVNKILANYKEAGIGFGAAYNIKTSILQSTLECPFLGVRLKDPTSIVICILASSVPINHSDIAAFLRTFRQTTAYTGDILVSTIYEPNVEPNLWITTVLALGSSNVKQSVQSVGILSRLALHFPRLFSFWGTHNQQQVHTGKECAVTPQKVMESYERDEEPNKNAAHFVDGSFNNHNEQLEPRVSSSSSKLATSRFSEKEDMFDSIAQNSVPYDSIIEGDDYAFQREQLENWNLGPGYEVAREWAQERVADATHMIDNLSIFHLPVGVRPSEDLKDCLKVSFMTEQKEPESVNEVNVSTINEGIPSWNVVTDASLEAVKGLASSLLKGKDANKPKKHGVLSDRAASMLEAERDLSKKWNPVVEMQYRGGRYKGRCQGGLPEGKGRLILGDGSIYDGSWRHGKRSGPGTFYFKNGDMFQGTWRDDVMHGKGWFYFHTGDRWFANFWKGKANGEGRFYSKSGDAFFGNFKDGWRHGQFLCINANGTRYAEIWEQGVLLDIKQLYR</sequence>
<name>A0A445BE96_ARAHY</name>
<dbReference type="Gene3D" id="2.20.110.10">
    <property type="entry name" value="Histone H3 K4-specific methyltransferase SET7/9 N-terminal domain"/>
    <property type="match status" value="2"/>
</dbReference>
<dbReference type="GO" id="GO:0005525">
    <property type="term" value="F:GTP binding"/>
    <property type="evidence" value="ECO:0007669"/>
    <property type="project" value="InterPro"/>
</dbReference>
<dbReference type="Gramene" id="arahy.Tifrunner.gnm2.ann2.Ah09g401000.1">
    <property type="protein sequence ID" value="arahy.Tifrunner.gnm2.ann2.Ah09g401000.1-CDS"/>
    <property type="gene ID" value="arahy.Tifrunner.gnm2.ann2.Ah09g401000"/>
</dbReference>
<comment type="caution">
    <text evidence="2">The sequence shown here is derived from an EMBL/GenBank/DDBJ whole genome shotgun (WGS) entry which is preliminary data.</text>
</comment>
<dbReference type="SMR" id="A0A445BE96"/>
<dbReference type="Proteomes" id="UP000289738">
    <property type="component" value="Chromosome A09"/>
</dbReference>
<keyword evidence="3" id="KW-1185">Reference proteome</keyword>
<dbReference type="PRINTS" id="PR00423">
    <property type="entry name" value="CELLDVISFTSZ"/>
</dbReference>
<dbReference type="InterPro" id="IPR003008">
    <property type="entry name" value="Tubulin_FtsZ_GTPase"/>
</dbReference>
<reference evidence="2 3" key="1">
    <citation type="submission" date="2019-01" db="EMBL/GenBank/DDBJ databases">
        <title>Sequencing of cultivated peanut Arachis hypogaea provides insights into genome evolution and oil improvement.</title>
        <authorList>
            <person name="Chen X."/>
        </authorList>
    </citation>
    <scope>NUCLEOTIDE SEQUENCE [LARGE SCALE GENOMIC DNA]</scope>
    <source>
        <strain evidence="3">cv. Fuhuasheng</strain>
        <tissue evidence="2">Leaves</tissue>
    </source>
</reference>
<dbReference type="GO" id="GO:0005829">
    <property type="term" value="C:cytosol"/>
    <property type="evidence" value="ECO:0007669"/>
    <property type="project" value="TreeGrafter"/>
</dbReference>
<dbReference type="InterPro" id="IPR003409">
    <property type="entry name" value="MORN"/>
</dbReference>
<dbReference type="SMART" id="SM00698">
    <property type="entry name" value="MORN"/>
    <property type="match status" value="4"/>
</dbReference>
<keyword evidence="1" id="KW-0677">Repeat</keyword>
<evidence type="ECO:0000313" key="3">
    <source>
        <dbReference type="Proteomes" id="UP000289738"/>
    </source>
</evidence>
<dbReference type="InterPro" id="IPR036525">
    <property type="entry name" value="Tubulin/FtsZ_GTPase_sf"/>
</dbReference>
<dbReference type="GO" id="GO:0009707">
    <property type="term" value="C:chloroplast outer membrane"/>
    <property type="evidence" value="ECO:0007669"/>
    <property type="project" value="TreeGrafter"/>
</dbReference>
<dbReference type="Pfam" id="PF02493">
    <property type="entry name" value="MORN"/>
    <property type="match status" value="5"/>
</dbReference>
<dbReference type="AlphaFoldDB" id="A0A445BE96"/>
<evidence type="ECO:0000313" key="2">
    <source>
        <dbReference type="EMBL" id="RYR37012.1"/>
    </source>
</evidence>